<evidence type="ECO:0000256" key="8">
    <source>
        <dbReference type="ARBA" id="ARBA00023257"/>
    </source>
</evidence>
<evidence type="ECO:0000313" key="18">
    <source>
        <dbReference type="Proteomes" id="UP001474421"/>
    </source>
</evidence>
<dbReference type="EMBL" id="JAOTOJ010000002">
    <property type="protein sequence ID" value="KAK9406369.1"/>
    <property type="molecule type" value="Genomic_DNA"/>
</dbReference>
<dbReference type="GO" id="GO:0005615">
    <property type="term" value="C:extracellular space"/>
    <property type="evidence" value="ECO:0007669"/>
    <property type="project" value="TreeGrafter"/>
</dbReference>
<dbReference type="GO" id="GO:0002009">
    <property type="term" value="P:morphogenesis of an epithelium"/>
    <property type="evidence" value="ECO:0007669"/>
    <property type="project" value="TreeGrafter"/>
</dbReference>
<accession>A0AAW1BVY0</accession>
<dbReference type="GO" id="GO:0016011">
    <property type="term" value="C:dystroglycan complex"/>
    <property type="evidence" value="ECO:0007669"/>
    <property type="project" value="TreeGrafter"/>
</dbReference>
<dbReference type="PANTHER" id="PTHR21559">
    <property type="entry name" value="DYSTROGLYCAN-RELATED"/>
    <property type="match status" value="1"/>
</dbReference>
<evidence type="ECO:0000256" key="1">
    <source>
        <dbReference type="ARBA" id="ARBA00004135"/>
    </source>
</evidence>
<dbReference type="FunFam" id="2.60.40.10:FF:000684">
    <property type="entry name" value="Dystroglycan 1"/>
    <property type="match status" value="1"/>
</dbReference>
<dbReference type="GO" id="GO:0043236">
    <property type="term" value="F:laminin binding"/>
    <property type="evidence" value="ECO:0007669"/>
    <property type="project" value="TreeGrafter"/>
</dbReference>
<feature type="domain" description="Dystroglycan-type cadherin-like" evidence="16">
    <location>
        <begin position="13"/>
        <end position="114"/>
    </location>
</feature>
<evidence type="ECO:0000259" key="16">
    <source>
        <dbReference type="SMART" id="SM00736"/>
    </source>
</evidence>
<dbReference type="InterPro" id="IPR013783">
    <property type="entry name" value="Ig-like_fold"/>
</dbReference>
<dbReference type="GO" id="GO:0042383">
    <property type="term" value="C:sarcolemma"/>
    <property type="evidence" value="ECO:0007669"/>
    <property type="project" value="UniProtKB-SubCell"/>
</dbReference>
<dbReference type="Pfam" id="PF05454">
    <property type="entry name" value="DAG1"/>
    <property type="match status" value="1"/>
</dbReference>
<dbReference type="CDD" id="cd11303">
    <property type="entry name" value="Dystroglycan_repeat"/>
    <property type="match status" value="1"/>
</dbReference>
<evidence type="ECO:0000256" key="7">
    <source>
        <dbReference type="ARBA" id="ARBA00023242"/>
    </source>
</evidence>
<keyword evidence="7" id="KW-0539">Nucleus</keyword>
<dbReference type="GO" id="GO:0021675">
    <property type="term" value="P:nerve development"/>
    <property type="evidence" value="ECO:0007669"/>
    <property type="project" value="TreeGrafter"/>
</dbReference>
<evidence type="ECO:0000256" key="14">
    <source>
        <dbReference type="ARBA" id="ARBA00034100"/>
    </source>
</evidence>
<evidence type="ECO:0000256" key="6">
    <source>
        <dbReference type="ARBA" id="ARBA00023136"/>
    </source>
</evidence>
<proteinExistence type="predicted"/>
<feature type="region of interest" description="Disordered" evidence="15">
    <location>
        <begin position="162"/>
        <end position="234"/>
    </location>
</feature>
<evidence type="ECO:0000256" key="2">
    <source>
        <dbReference type="ARBA" id="ARBA00004239"/>
    </source>
</evidence>
<dbReference type="Pfam" id="PF05345">
    <property type="entry name" value="He_PIG"/>
    <property type="match status" value="1"/>
</dbReference>
<evidence type="ECO:0000256" key="5">
    <source>
        <dbReference type="ARBA" id="ARBA00023018"/>
    </source>
</evidence>
<dbReference type="InterPro" id="IPR008465">
    <property type="entry name" value="DAG1_C"/>
</dbReference>
<dbReference type="Gene3D" id="2.60.40.10">
    <property type="entry name" value="Immunoglobulins"/>
    <property type="match status" value="1"/>
</dbReference>
<reference evidence="17 18" key="1">
    <citation type="journal article" date="2024" name="Proc. Natl. Acad. Sci. U.S.A.">
        <title>The genetic regulatory architecture and epigenomic basis for age-related changes in rattlesnake venom.</title>
        <authorList>
            <person name="Hogan M.P."/>
            <person name="Holding M.L."/>
            <person name="Nystrom G.S."/>
            <person name="Colston T.J."/>
            <person name="Bartlett D.A."/>
            <person name="Mason A.J."/>
            <person name="Ellsworth S.A."/>
            <person name="Rautsaw R.M."/>
            <person name="Lawrence K.C."/>
            <person name="Strickland J.L."/>
            <person name="He B."/>
            <person name="Fraser P."/>
            <person name="Margres M.J."/>
            <person name="Gilbert D.M."/>
            <person name="Gibbs H.L."/>
            <person name="Parkinson C.L."/>
            <person name="Rokyta D.R."/>
        </authorList>
    </citation>
    <scope>NUCLEOTIDE SEQUENCE [LARGE SCALE GENOMIC DNA]</scope>
    <source>
        <strain evidence="17">DRR0105</strain>
    </source>
</reference>
<dbReference type="GO" id="GO:0016203">
    <property type="term" value="P:muscle attachment"/>
    <property type="evidence" value="ECO:0007669"/>
    <property type="project" value="TreeGrafter"/>
</dbReference>
<dbReference type="AlphaFoldDB" id="A0AAW1BVY0"/>
<organism evidence="17 18">
    <name type="scientific">Crotalus adamanteus</name>
    <name type="common">Eastern diamondback rattlesnake</name>
    <dbReference type="NCBI Taxonomy" id="8729"/>
    <lineage>
        <taxon>Eukaryota</taxon>
        <taxon>Metazoa</taxon>
        <taxon>Chordata</taxon>
        <taxon>Craniata</taxon>
        <taxon>Vertebrata</taxon>
        <taxon>Euteleostomi</taxon>
        <taxon>Lepidosauria</taxon>
        <taxon>Squamata</taxon>
        <taxon>Bifurcata</taxon>
        <taxon>Unidentata</taxon>
        <taxon>Episquamata</taxon>
        <taxon>Toxicofera</taxon>
        <taxon>Serpentes</taxon>
        <taxon>Colubroidea</taxon>
        <taxon>Viperidae</taxon>
        <taxon>Crotalinae</taxon>
        <taxon>Crotalus</taxon>
    </lineage>
</organism>
<dbReference type="InterPro" id="IPR006644">
    <property type="entry name" value="Cadg"/>
</dbReference>
<comment type="function">
    <text evidence="9">The dystroglycan complex is involved in a number of processes including laminin and basement membrane assembly, sarcolemmal stability, cell survival, peripheral nerve myelination, nodal structure, cell migration, and epithelial polarization.</text>
</comment>
<dbReference type="PANTHER" id="PTHR21559:SF22">
    <property type="entry name" value="DYSTROGLYCAN 1"/>
    <property type="match status" value="1"/>
</dbReference>
<evidence type="ECO:0000256" key="10">
    <source>
        <dbReference type="ARBA" id="ARBA00024991"/>
    </source>
</evidence>
<comment type="subcellular location">
    <subcellularLocation>
        <location evidence="1">Cell membrane</location>
        <location evidence="1">Sarcolemma</location>
    </subcellularLocation>
    <subcellularLocation>
        <location evidence="3">Nucleus</location>
        <location evidence="3">Nucleoplasm</location>
    </subcellularLocation>
    <subcellularLocation>
        <location evidence="14">Postsynaptic cell membrane</location>
    </subcellularLocation>
    <subcellularLocation>
        <location evidence="2">Secreted</location>
        <location evidence="2">Extracellular space</location>
    </subcellularLocation>
</comment>
<gene>
    <name evidence="17" type="ORF">NXF25_005143</name>
</gene>
<evidence type="ECO:0000313" key="17">
    <source>
        <dbReference type="EMBL" id="KAK9406369.1"/>
    </source>
</evidence>
<dbReference type="GO" id="GO:0045211">
    <property type="term" value="C:postsynaptic membrane"/>
    <property type="evidence" value="ECO:0007669"/>
    <property type="project" value="UniProtKB-SubCell"/>
</dbReference>
<keyword evidence="4" id="KW-0597">Phosphoprotein</keyword>
<sequence>MHLVLSDLRESAPAVVGIPDSSAVVGRTFRVTIPTELIASNGEIIQIAEAGKESLPSWLHWEPESRTLEGLPLETDKGIHYISVTAVHLVSNGSYVPQTTNVFSIEVHPEDHNEPQSRKGKLTIEDQATFIKKGVPIIFADELDDSKPPPSSSMPLILQEEKAPLPPPEYPNQNMPETTPLNQDVIGEYTPLRDEDPNAPPYQPPPPFTTPMEGKGSRPKNMTPYRSPPPYVPP</sequence>
<dbReference type="SUPFAM" id="SSF49313">
    <property type="entry name" value="Cadherin-like"/>
    <property type="match status" value="1"/>
</dbReference>
<dbReference type="GO" id="GO:0005604">
    <property type="term" value="C:basement membrane"/>
    <property type="evidence" value="ECO:0007669"/>
    <property type="project" value="TreeGrafter"/>
</dbReference>
<evidence type="ECO:0000256" key="12">
    <source>
        <dbReference type="ARBA" id="ARBA00030092"/>
    </source>
</evidence>
<feature type="compositionally biased region" description="Pro residues" evidence="15">
    <location>
        <begin position="198"/>
        <end position="209"/>
    </location>
</feature>
<feature type="compositionally biased region" description="Polar residues" evidence="15">
    <location>
        <begin position="171"/>
        <end position="182"/>
    </location>
</feature>
<evidence type="ECO:0000256" key="4">
    <source>
        <dbReference type="ARBA" id="ARBA00022553"/>
    </source>
</evidence>
<dbReference type="SMART" id="SM00736">
    <property type="entry name" value="CADG"/>
    <property type="match status" value="1"/>
</dbReference>
<dbReference type="GO" id="GO:0005654">
    <property type="term" value="C:nucleoplasm"/>
    <property type="evidence" value="ECO:0007669"/>
    <property type="project" value="UniProtKB-SubCell"/>
</dbReference>
<dbReference type="GO" id="GO:0007411">
    <property type="term" value="P:axon guidance"/>
    <property type="evidence" value="ECO:0007669"/>
    <property type="project" value="TreeGrafter"/>
</dbReference>
<evidence type="ECO:0000256" key="11">
    <source>
        <dbReference type="ARBA" id="ARBA00026224"/>
    </source>
</evidence>
<keyword evidence="18" id="KW-1185">Reference proteome</keyword>
<name>A0AAW1BVY0_CROAD</name>
<comment type="caution">
    <text evidence="17">The sequence shown here is derived from an EMBL/GenBank/DDBJ whole genome shotgun (WGS) entry which is preliminary data.</text>
</comment>
<evidence type="ECO:0000256" key="13">
    <source>
        <dbReference type="ARBA" id="ARBA00031034"/>
    </source>
</evidence>
<evidence type="ECO:0000256" key="3">
    <source>
        <dbReference type="ARBA" id="ARBA00004642"/>
    </source>
</evidence>
<dbReference type="GO" id="GO:0005509">
    <property type="term" value="F:calcium ion binding"/>
    <property type="evidence" value="ECO:0007669"/>
    <property type="project" value="InterPro"/>
</dbReference>
<evidence type="ECO:0000256" key="9">
    <source>
        <dbReference type="ARBA" id="ARBA00023567"/>
    </source>
</evidence>
<evidence type="ECO:0000256" key="15">
    <source>
        <dbReference type="SAM" id="MobiDB-lite"/>
    </source>
</evidence>
<keyword evidence="5" id="KW-0770">Synapse</keyword>
<dbReference type="InterPro" id="IPR015919">
    <property type="entry name" value="Cadherin-like_sf"/>
</dbReference>
<protein>
    <recommendedName>
        <fullName evidence="11">Dystroglycan 1</fullName>
    </recommendedName>
    <alternativeName>
        <fullName evidence="13">Dystroglycan</fullName>
    </alternativeName>
    <alternativeName>
        <fullName evidence="12">Dystrophin-associated glycoprotein 1</fullName>
    </alternativeName>
</protein>
<keyword evidence="6" id="KW-0472">Membrane</keyword>
<comment type="function">
    <text evidence="10">Transmembrane protein that plays important roles in connecting the extracellular matrix to the cytoskeleton. Acts as a cell adhesion receptor in both muscle and non-muscle tissues. Receptor for both DMD and UTRN and, through these interactions, scaffolds axin to the cytoskeleton. Also functions in cell adhesion-mediated signaling and implicated in cell polarity.</text>
</comment>
<keyword evidence="8" id="KW-0628">Postsynaptic cell membrane</keyword>
<dbReference type="Proteomes" id="UP001474421">
    <property type="component" value="Unassembled WGS sequence"/>
</dbReference>